<dbReference type="AlphaFoldDB" id="A0A0G0D5G5"/>
<feature type="region of interest" description="Disordered" evidence="1">
    <location>
        <begin position="1"/>
        <end position="27"/>
    </location>
</feature>
<organism evidence="2 3">
    <name type="scientific">Berkelbacteria bacterium GW2011_GWA2_35_9</name>
    <dbReference type="NCBI Taxonomy" id="1618333"/>
    <lineage>
        <taxon>Bacteria</taxon>
        <taxon>Candidatus Berkelbacteria</taxon>
    </lineage>
</organism>
<evidence type="ECO:0000256" key="1">
    <source>
        <dbReference type="SAM" id="MobiDB-lite"/>
    </source>
</evidence>
<evidence type="ECO:0000313" key="2">
    <source>
        <dbReference type="EMBL" id="KKP88558.1"/>
    </source>
</evidence>
<accession>A0A0G0D5G5</accession>
<gene>
    <name evidence="2" type="ORF">UR93_C0011G0006</name>
</gene>
<dbReference type="EMBL" id="LBRB01000011">
    <property type="protein sequence ID" value="KKP88558.1"/>
    <property type="molecule type" value="Genomic_DNA"/>
</dbReference>
<comment type="caution">
    <text evidence="2">The sequence shown here is derived from an EMBL/GenBank/DDBJ whole genome shotgun (WGS) entry which is preliminary data.</text>
</comment>
<dbReference type="Proteomes" id="UP000034316">
    <property type="component" value="Unassembled WGS sequence"/>
</dbReference>
<proteinExistence type="predicted"/>
<dbReference type="STRING" id="1618333.UR93_C0011G0006"/>
<reference evidence="2 3" key="1">
    <citation type="journal article" date="2015" name="Nature">
        <title>rRNA introns, odd ribosomes, and small enigmatic genomes across a large radiation of phyla.</title>
        <authorList>
            <person name="Brown C.T."/>
            <person name="Hug L.A."/>
            <person name="Thomas B.C."/>
            <person name="Sharon I."/>
            <person name="Castelle C.J."/>
            <person name="Singh A."/>
            <person name="Wilkins M.J."/>
            <person name="Williams K.H."/>
            <person name="Banfield J.F."/>
        </authorList>
    </citation>
    <scope>NUCLEOTIDE SEQUENCE [LARGE SCALE GENOMIC DNA]</scope>
</reference>
<protein>
    <submittedName>
        <fullName evidence="2">Uncharacterized protein</fullName>
    </submittedName>
</protein>
<evidence type="ECO:0000313" key="3">
    <source>
        <dbReference type="Proteomes" id="UP000034316"/>
    </source>
</evidence>
<name>A0A0G0D5G5_9BACT</name>
<sequence length="185" mass="20766">MSNETGEGYKPPGTENWEAPETGQDAIDRGIENYKAKEAQEVLKNAKHLNEGFNERNNLFPNMGSTARRIGSGEVYLGTPEYKNGFSEHFRYDPIWEGEDGASEQKGASIQMEGLPDSNGITETRFITIKRDGIEVHLMKRDDLDRKVGYDIVRDIEPREVVMLNDTINRAMAISQSHNAAWCGA</sequence>